<dbReference type="Gene3D" id="3.60.130.10">
    <property type="entry name" value="Clavaminate synthase-like"/>
    <property type="match status" value="1"/>
</dbReference>
<comment type="similarity">
    <text evidence="1">Belongs to the TfdA dioxygenase family.</text>
</comment>
<keyword evidence="4" id="KW-0560">Oxidoreductase</keyword>
<comment type="caution">
    <text evidence="7">The sequence shown here is derived from an EMBL/GenBank/DDBJ whole genome shotgun (WGS) entry which is preliminary data.</text>
</comment>
<dbReference type="AlphaFoldDB" id="A0AAJ0LXH0"/>
<feature type="domain" description="TauD/TfdA-like" evidence="6">
    <location>
        <begin position="13"/>
        <end position="310"/>
    </location>
</feature>
<organism evidence="7 8">
    <name type="scientific">Extremus antarcticus</name>
    <dbReference type="NCBI Taxonomy" id="702011"/>
    <lineage>
        <taxon>Eukaryota</taxon>
        <taxon>Fungi</taxon>
        <taxon>Dikarya</taxon>
        <taxon>Ascomycota</taxon>
        <taxon>Pezizomycotina</taxon>
        <taxon>Dothideomycetes</taxon>
        <taxon>Dothideomycetidae</taxon>
        <taxon>Mycosphaerellales</taxon>
        <taxon>Extremaceae</taxon>
        <taxon>Extremus</taxon>
    </lineage>
</organism>
<evidence type="ECO:0000256" key="4">
    <source>
        <dbReference type="ARBA" id="ARBA00023002"/>
    </source>
</evidence>
<evidence type="ECO:0000256" key="2">
    <source>
        <dbReference type="ARBA" id="ARBA00022723"/>
    </source>
</evidence>
<reference evidence="7" key="1">
    <citation type="submission" date="2023-04" db="EMBL/GenBank/DDBJ databases">
        <title>Black Yeasts Isolated from many extreme environments.</title>
        <authorList>
            <person name="Coleine C."/>
            <person name="Stajich J.E."/>
            <person name="Selbmann L."/>
        </authorList>
    </citation>
    <scope>NUCLEOTIDE SEQUENCE</scope>
    <source>
        <strain evidence="7">CCFEE 5312</strain>
    </source>
</reference>
<protein>
    <recommendedName>
        <fullName evidence="6">TauD/TfdA-like domain-containing protein</fullName>
    </recommendedName>
</protein>
<sequence length="330" mass="37205">MPHKEESNITAVPLHDTFAAEVKGVDFSKELSDEDFGHIYDAISKYGVVVFRNTGLSDEGHIAFSRRFGELDDISPYTKAGKKNRLAYDELFDVSNMLEDGSVAPLDSHRAAMNKVCRLLPSNKVRQLSVQGNSLFHVDSSFNPRRAGYSLLRAHELPPAGHGGNTEYADARTAYDDLSDDLKQELLDNDYVVCHSLYHSRKLASPEALPGVNPEDHFMSRHKLIQRHEPSGRMNLYIASHAHHIEGESPEKSKELISTLYKHACQPRYVVSIDWQNNTDLLLWDNTCVMHRAAGGSFEGKYKRDMRRTTVHDGSVHAWGLNEQTTERMG</sequence>
<dbReference type="PANTHER" id="PTHR43779:SF3">
    <property type="entry name" value="(3R)-3-[(CARBOXYMETHYL)AMINO]FATTY ACID OXYGENASE_DECARBOXYLASE"/>
    <property type="match status" value="1"/>
</dbReference>
<accession>A0AAJ0LXH0</accession>
<dbReference type="Proteomes" id="UP001271007">
    <property type="component" value="Unassembled WGS sequence"/>
</dbReference>
<dbReference type="Pfam" id="PF02668">
    <property type="entry name" value="TauD"/>
    <property type="match status" value="1"/>
</dbReference>
<evidence type="ECO:0000256" key="5">
    <source>
        <dbReference type="ARBA" id="ARBA00023004"/>
    </source>
</evidence>
<dbReference type="GO" id="GO:0051213">
    <property type="term" value="F:dioxygenase activity"/>
    <property type="evidence" value="ECO:0007669"/>
    <property type="project" value="UniProtKB-KW"/>
</dbReference>
<proteinExistence type="inferred from homology"/>
<dbReference type="InterPro" id="IPR051178">
    <property type="entry name" value="TfdA_dioxygenase"/>
</dbReference>
<keyword evidence="5" id="KW-0408">Iron</keyword>
<dbReference type="PANTHER" id="PTHR43779">
    <property type="entry name" value="DIOXYGENASE RV0097-RELATED"/>
    <property type="match status" value="1"/>
</dbReference>
<dbReference type="InterPro" id="IPR042098">
    <property type="entry name" value="TauD-like_sf"/>
</dbReference>
<evidence type="ECO:0000259" key="6">
    <source>
        <dbReference type="Pfam" id="PF02668"/>
    </source>
</evidence>
<dbReference type="GO" id="GO:0046872">
    <property type="term" value="F:metal ion binding"/>
    <property type="evidence" value="ECO:0007669"/>
    <property type="project" value="UniProtKB-KW"/>
</dbReference>
<keyword evidence="3" id="KW-0223">Dioxygenase</keyword>
<dbReference type="EMBL" id="JAWDJX010000001">
    <property type="protein sequence ID" value="KAK3058995.1"/>
    <property type="molecule type" value="Genomic_DNA"/>
</dbReference>
<evidence type="ECO:0000313" key="8">
    <source>
        <dbReference type="Proteomes" id="UP001271007"/>
    </source>
</evidence>
<keyword evidence="2" id="KW-0479">Metal-binding</keyword>
<dbReference type="InterPro" id="IPR003819">
    <property type="entry name" value="TauD/TfdA-like"/>
</dbReference>
<evidence type="ECO:0000256" key="3">
    <source>
        <dbReference type="ARBA" id="ARBA00022964"/>
    </source>
</evidence>
<evidence type="ECO:0000256" key="1">
    <source>
        <dbReference type="ARBA" id="ARBA00005896"/>
    </source>
</evidence>
<keyword evidence="8" id="KW-1185">Reference proteome</keyword>
<gene>
    <name evidence="7" type="ORF">LTR09_000561</name>
</gene>
<name>A0AAJ0LXH0_9PEZI</name>
<evidence type="ECO:0000313" key="7">
    <source>
        <dbReference type="EMBL" id="KAK3058995.1"/>
    </source>
</evidence>
<dbReference type="SUPFAM" id="SSF51197">
    <property type="entry name" value="Clavaminate synthase-like"/>
    <property type="match status" value="1"/>
</dbReference>